<keyword evidence="4" id="KW-1133">Transmembrane helix</keyword>
<feature type="transmembrane region" description="Helical" evidence="4">
    <location>
        <begin position="354"/>
        <end position="378"/>
    </location>
</feature>
<reference evidence="5" key="1">
    <citation type="submission" date="2023-07" db="EMBL/GenBank/DDBJ databases">
        <title>Between Cages and Wild: Unraveling the Impact of Captivity on Animal Microbiomes and Antimicrobial Resistance.</title>
        <authorList>
            <person name="Schmartz G.P."/>
            <person name="Rehner J."/>
            <person name="Schuff M.J."/>
            <person name="Becker S.L."/>
            <person name="Kravczyk M."/>
            <person name="Gurevich A."/>
            <person name="Francke R."/>
            <person name="Mueller R."/>
            <person name="Keller V."/>
            <person name="Keller A."/>
        </authorList>
    </citation>
    <scope>NUCLEOTIDE SEQUENCE</scope>
    <source>
        <strain evidence="5">S12M_St_49</strain>
    </source>
</reference>
<dbReference type="CDD" id="cd06438">
    <property type="entry name" value="EpsO_like"/>
    <property type="match status" value="1"/>
</dbReference>
<dbReference type="InterPro" id="IPR029044">
    <property type="entry name" value="Nucleotide-diphossugar_trans"/>
</dbReference>
<gene>
    <name evidence="5" type="ORF">Q3982_07070</name>
</gene>
<feature type="transmembrane region" description="Helical" evidence="4">
    <location>
        <begin position="16"/>
        <end position="40"/>
    </location>
</feature>
<dbReference type="SUPFAM" id="SSF53448">
    <property type="entry name" value="Nucleotide-diphospho-sugar transferases"/>
    <property type="match status" value="1"/>
</dbReference>
<comment type="caution">
    <text evidence="5">The sequence shown here is derived from an EMBL/GenBank/DDBJ whole genome shotgun (WGS) entry which is preliminary data.</text>
</comment>
<dbReference type="PANTHER" id="PTHR43630">
    <property type="entry name" value="POLY-BETA-1,6-N-ACETYL-D-GLUCOSAMINE SYNTHASE"/>
    <property type="match status" value="1"/>
</dbReference>
<evidence type="ECO:0000313" key="6">
    <source>
        <dbReference type="Proteomes" id="UP001168575"/>
    </source>
</evidence>
<dbReference type="GO" id="GO:0016757">
    <property type="term" value="F:glycosyltransferase activity"/>
    <property type="evidence" value="ECO:0007669"/>
    <property type="project" value="UniProtKB-KW"/>
</dbReference>
<name>A0AA43RMN3_9ACTN</name>
<dbReference type="Pfam" id="PF13641">
    <property type="entry name" value="Glyco_tranf_2_3"/>
    <property type="match status" value="1"/>
</dbReference>
<comment type="similarity">
    <text evidence="1">Belongs to the glycosyltransferase 2 family.</text>
</comment>
<feature type="transmembrane region" description="Helical" evidence="4">
    <location>
        <begin position="312"/>
        <end position="342"/>
    </location>
</feature>
<keyword evidence="4" id="KW-0472">Membrane</keyword>
<organism evidence="5 6">
    <name type="scientific">Phoenicibacter congonensis</name>
    <dbReference type="NCBI Taxonomy" id="1944646"/>
    <lineage>
        <taxon>Bacteria</taxon>
        <taxon>Bacillati</taxon>
        <taxon>Actinomycetota</taxon>
        <taxon>Coriobacteriia</taxon>
        <taxon>Eggerthellales</taxon>
        <taxon>Eggerthellaceae</taxon>
        <taxon>Phoenicibacter</taxon>
    </lineage>
</organism>
<keyword evidence="3" id="KW-0808">Transferase</keyword>
<dbReference type="PANTHER" id="PTHR43630:SF1">
    <property type="entry name" value="POLY-BETA-1,6-N-ACETYL-D-GLUCOSAMINE SYNTHASE"/>
    <property type="match status" value="1"/>
</dbReference>
<accession>A0AA43RMN3</accession>
<evidence type="ECO:0000256" key="4">
    <source>
        <dbReference type="SAM" id="Phobius"/>
    </source>
</evidence>
<dbReference type="Proteomes" id="UP001168575">
    <property type="component" value="Unassembled WGS sequence"/>
</dbReference>
<keyword evidence="2" id="KW-0328">Glycosyltransferase</keyword>
<protein>
    <submittedName>
        <fullName evidence="5">Glycosyltransferase family 2 protein</fullName>
    </submittedName>
</protein>
<feature type="transmembrane region" description="Helical" evidence="4">
    <location>
        <begin position="390"/>
        <end position="411"/>
    </location>
</feature>
<dbReference type="AlphaFoldDB" id="A0AA43RMN3"/>
<keyword evidence="4" id="KW-0812">Transmembrane</keyword>
<evidence type="ECO:0000256" key="3">
    <source>
        <dbReference type="ARBA" id="ARBA00022679"/>
    </source>
</evidence>
<keyword evidence="6" id="KW-1185">Reference proteome</keyword>
<dbReference type="EMBL" id="JAUMVS010000163">
    <property type="protein sequence ID" value="MDO4842417.1"/>
    <property type="molecule type" value="Genomic_DNA"/>
</dbReference>
<sequence length="436" mass="49208">MEIIANWFSRLTFVEIFNLCVLLLFFVGYVYQLYYVIVVLTRKPPRLKAAANHRYGVLIPARNESAVIGNIIDSIAQQSYDTDLIDVFVVADNCTDDTADVARAHGANVIERNAPDLVGKGYALDFALNKIWDEFGKEKHEAFFVFDADNVLDKNYFKEMNATFDNGALASTSYRNSKNFDTNWISSGYALWFLKEARFLNQARLTLNTGAAISGTGFFIAAKVLVDAGGWKWHLLTEDIQFSAASACESRRISYNPNAVLYDEQPTTFKASWDQRCRWAKGFYQVLFKYAGSLWKGFFTNKHGYRFACWDLFMTVAPGMLLTVIVLTLNIAIVILGVLGVYSFGTAVVSALSSAAFCLINYILFMFIFGVLTTFVEWNNIHTTTRKKILTCFTFPFFQLTYVPIAIVALFKKVAWTPIAHTVTVDVTEFSEKQSS</sequence>
<evidence type="ECO:0000256" key="1">
    <source>
        <dbReference type="ARBA" id="ARBA00006739"/>
    </source>
</evidence>
<proteinExistence type="inferred from homology"/>
<evidence type="ECO:0000313" key="5">
    <source>
        <dbReference type="EMBL" id="MDO4842417.1"/>
    </source>
</evidence>
<evidence type="ECO:0000256" key="2">
    <source>
        <dbReference type="ARBA" id="ARBA00022676"/>
    </source>
</evidence>
<dbReference type="Gene3D" id="3.90.550.10">
    <property type="entry name" value="Spore Coat Polysaccharide Biosynthesis Protein SpsA, Chain A"/>
    <property type="match status" value="1"/>
</dbReference>